<organism evidence="3 4">
    <name type="scientific">Pyronema omphalodes (strain CBS 100304)</name>
    <name type="common">Pyronema confluens</name>
    <dbReference type="NCBI Taxonomy" id="1076935"/>
    <lineage>
        <taxon>Eukaryota</taxon>
        <taxon>Fungi</taxon>
        <taxon>Dikarya</taxon>
        <taxon>Ascomycota</taxon>
        <taxon>Pezizomycotina</taxon>
        <taxon>Pezizomycetes</taxon>
        <taxon>Pezizales</taxon>
        <taxon>Pyronemataceae</taxon>
        <taxon>Pyronema</taxon>
    </lineage>
</organism>
<feature type="region of interest" description="Disordered" evidence="2">
    <location>
        <begin position="1077"/>
        <end position="1098"/>
    </location>
</feature>
<feature type="compositionally biased region" description="Basic and acidic residues" evidence="2">
    <location>
        <begin position="616"/>
        <end position="635"/>
    </location>
</feature>
<evidence type="ECO:0000256" key="1">
    <source>
        <dbReference type="PROSITE-ProRule" id="PRU00023"/>
    </source>
</evidence>
<dbReference type="Pfam" id="PF12796">
    <property type="entry name" value="Ank_2"/>
    <property type="match status" value="1"/>
</dbReference>
<feature type="repeat" description="ANK" evidence="1">
    <location>
        <begin position="1525"/>
        <end position="1557"/>
    </location>
</feature>
<dbReference type="eggNOG" id="KOG0504">
    <property type="taxonomic scope" value="Eukaryota"/>
</dbReference>
<dbReference type="OMA" id="ETDWTEM"/>
<dbReference type="PRINTS" id="PR01415">
    <property type="entry name" value="ANKYRIN"/>
</dbReference>
<feature type="repeat" description="ANK" evidence="1">
    <location>
        <begin position="835"/>
        <end position="869"/>
    </location>
</feature>
<dbReference type="PANTHER" id="PTHR24133:SF40">
    <property type="entry name" value="ANKYRIN REPEAT DOMAIN 44"/>
    <property type="match status" value="1"/>
</dbReference>
<feature type="repeat" description="ANK" evidence="1">
    <location>
        <begin position="549"/>
        <end position="583"/>
    </location>
</feature>
<gene>
    <name evidence="3" type="ORF">PCON_04293</name>
</gene>
<dbReference type="InterPro" id="IPR002110">
    <property type="entry name" value="Ankyrin_rpt"/>
</dbReference>
<proteinExistence type="predicted"/>
<name>U4LRG8_PYROM</name>
<feature type="compositionally biased region" description="Acidic residues" evidence="2">
    <location>
        <begin position="636"/>
        <end position="648"/>
    </location>
</feature>
<dbReference type="InterPro" id="IPR036770">
    <property type="entry name" value="Ankyrin_rpt-contain_sf"/>
</dbReference>
<feature type="repeat" description="ANK" evidence="1">
    <location>
        <begin position="894"/>
        <end position="926"/>
    </location>
</feature>
<sequence>MMATTTTIEPTPLPVELPSLPIPPSQFLKHVAGNPQFSVRNLVKPFRQYEAALRAYFAQAPEHEFVADGMVNLVDVYGEHSVELKAECRDLEKETGDVKDLYMMQLDETKRKKSGERVIQPDLKSFRDNFNVFTEGALLNLDWSNIIVAGSAVLTPLLTVPDTYTSSKRTLRDWYHEHIAPASDIDLFLHGLKTEEEAIAKIAAIEATVKNNLLWETTTIRTRNTITIVSQYPNRHVQIVLRLYRSIPEILTGFDVDCSAFAYDGSRVLASPRALAAVITQCNDIDLTRRSPSYENRLSKYAQRGFEVYCDFLERSRIDPSIFERSFSRTVGLARLLVLEALPKPEMREAYTTKRREEMGRPVAWKARSRLPDKKNKKENETNEVAEWDFEDVSGYQRFVIPYGPNYNARKIEKLFFKKDLLLNAEWNKMNRPPHRSVKLHRHPVFFGTVADVVGDCCGFCPEPLNDEEKAIAEEENKTYVHGPIKFLSDDPGRQEIGSFNPLGPEDYTDMAYVGSTQRLCEAIVDNDLEFVKEWCQTNVGDVNARDFCGRTPLQLACMSGSTEIEIVKCLIDNGARLIARLQDGRTALHIAAARGRADMVAALLTKSAENEHKRDILKASASRDVEDVEMKEAGDSEEESEDDDSDAASETSFDSIHRSDAETKSRAETTTTGGFVKVKSEENALDQTNDKDSDDIYDINITDWDYMMSPLHHAVLLGNSSVIEVLVSEFGADIRKAITHRDERYYNVPHYLTLVFALRSEDPVEAISKLLKLGATCTQVTTSRDGARTTAFQYLSSMAPVEILQAIFEHEAPGAASVINSALCNAKYTHSRWAAATPLTSAMATNESAVDVAKFLIEKGAHVNVTGEDIIRNMKPAIRQQYSAEVMLEKSKEIRQPLEQALEKKNKELIRLLIENGANVDLDLNGSYNRFRNYDGTLNPNGMTPLDWVRNEIETGIKAIEGLDPSSRKSNYTHWHKPHADYDDDVVLQFQEDSYRRAVAERHLESCRRSNKYWLENSKQNVDKDWENTLKKRKEAKKDLDDMLEIESMLVRAGAKTFHEVHPELLEDYLKERGSGAGPESWRMPRKEPIDIPDIPDTVQKYPTRQETFDPFNFKVPYLGDGNAKEGYLRLFDAIWSGDVETVKKLTSGPTEEGDSLIPALRMAIEDGEDVTPLMLSVLRGDEEMSKLILEIIQQQYEAVPQKPERPHDVYFSDDDEMPSDDEDNNDEDAGAELDLVKNHTCAWNFFLQTHITPDQLLPSEWVDGASFSEMLEAKNATRNWSPLSYAIYRNSQPMINSVLRIARFAIELCPDLNAEHELWSWVIANTDWPTRRVYHNLASNAGKYRAFAFPAHVDLAIKLARIDVLEFLMSTFSFGIPYDELNVKEEAIKKTAQKLYKGLSIRGAKDKNWVSSSFPSESDSEADKRPKPLYTAAHYGRLESVIWLQSDRPAICLQQFITSNPTSDHVRLLQTHGGTDLLSRGLGLTTNQLLHISLHGWQPESPFSSHKAVVSHLIDQLESRTTAGLTPCLFAARLHNPEALAFLLSLGANFAVRDNTGRNILHHILTPHDATTHVGVQQLQPLLDVIPADIKATAWKQRGIEGCTPLMRYIIRAAEISDEPLRYILTASEGFGLDLADSTGNLAIHYLMLKRRWAEAKILLEFYPGLVEHENGNGKTPREILEQQMRDMCVEHFPEVHVEGDYRHSFIVGAENSLKEMGTWGWDVVKGRKNDAGAVATASGEASGDVAMDQGVEELRRKLVELEVARGVAKRVSGFAKEQAGKEVENMRVRRHGYGDDRDGTMEEDRGDVVAVYTCRW</sequence>
<dbReference type="OrthoDB" id="539213at2759"/>
<reference evidence="3 4" key="1">
    <citation type="journal article" date="2013" name="PLoS Genet.">
        <title>The genome and development-dependent transcriptomes of Pyronema confluens: a window into fungal evolution.</title>
        <authorList>
            <person name="Traeger S."/>
            <person name="Altegoer F."/>
            <person name="Freitag M."/>
            <person name="Gabaldon T."/>
            <person name="Kempken F."/>
            <person name="Kumar A."/>
            <person name="Marcet-Houben M."/>
            <person name="Poggeler S."/>
            <person name="Stajich J.E."/>
            <person name="Nowrousian M."/>
        </authorList>
    </citation>
    <scope>NUCLEOTIDE SEQUENCE [LARGE SCALE GENOMIC DNA]</scope>
    <source>
        <strain evidence="4">CBS 100304</strain>
        <tissue evidence="3">Vegetative mycelium</tissue>
    </source>
</reference>
<dbReference type="SUPFAM" id="SSF48403">
    <property type="entry name" value="Ankyrin repeat"/>
    <property type="match status" value="2"/>
</dbReference>
<dbReference type="SMART" id="SM00248">
    <property type="entry name" value="ANK"/>
    <property type="match status" value="12"/>
</dbReference>
<dbReference type="InterPro" id="IPR052391">
    <property type="entry name" value="E3_Ligase-Neurotoxin"/>
</dbReference>
<feature type="region of interest" description="Disordered" evidence="2">
    <location>
        <begin position="1202"/>
        <end position="1230"/>
    </location>
</feature>
<keyword evidence="1" id="KW-0040">ANK repeat</keyword>
<evidence type="ECO:0000313" key="3">
    <source>
        <dbReference type="EMBL" id="CCX34776.1"/>
    </source>
</evidence>
<dbReference type="Proteomes" id="UP000018144">
    <property type="component" value="Unassembled WGS sequence"/>
</dbReference>
<dbReference type="Gene3D" id="1.25.40.20">
    <property type="entry name" value="Ankyrin repeat-containing domain"/>
    <property type="match status" value="3"/>
</dbReference>
<dbReference type="EMBL" id="HF936631">
    <property type="protein sequence ID" value="CCX34776.1"/>
    <property type="molecule type" value="Genomic_DNA"/>
</dbReference>
<keyword evidence="4" id="KW-1185">Reference proteome</keyword>
<accession>U4LRG8</accession>
<feature type="region of interest" description="Disordered" evidence="2">
    <location>
        <begin position="616"/>
        <end position="676"/>
    </location>
</feature>
<evidence type="ECO:0000313" key="4">
    <source>
        <dbReference type="Proteomes" id="UP000018144"/>
    </source>
</evidence>
<dbReference type="PANTHER" id="PTHR24133">
    <property type="entry name" value="ANKYRIN DOMAIN-CONTAINING"/>
    <property type="match status" value="1"/>
</dbReference>
<protein>
    <submittedName>
        <fullName evidence="3">Similar to Uncharacterized protein R883 acc. no. Q5UQX5</fullName>
    </submittedName>
</protein>
<evidence type="ECO:0000256" key="2">
    <source>
        <dbReference type="SAM" id="MobiDB-lite"/>
    </source>
</evidence>
<dbReference type="PROSITE" id="PS50297">
    <property type="entry name" value="ANK_REP_REGION"/>
    <property type="match status" value="3"/>
</dbReference>
<dbReference type="Pfam" id="PF13606">
    <property type="entry name" value="Ank_3"/>
    <property type="match status" value="1"/>
</dbReference>
<feature type="repeat" description="ANK" evidence="1">
    <location>
        <begin position="584"/>
        <end position="616"/>
    </location>
</feature>
<feature type="compositionally biased region" description="Basic and acidic residues" evidence="2">
    <location>
        <begin position="656"/>
        <end position="668"/>
    </location>
</feature>
<dbReference type="STRING" id="1076935.U4LRG8"/>
<dbReference type="PROSITE" id="PS50088">
    <property type="entry name" value="ANK_REPEAT"/>
    <property type="match status" value="5"/>
</dbReference>
<feature type="compositionally biased region" description="Acidic residues" evidence="2">
    <location>
        <begin position="1213"/>
        <end position="1230"/>
    </location>
</feature>